<evidence type="ECO:0000256" key="2">
    <source>
        <dbReference type="ARBA" id="ARBA00008707"/>
    </source>
</evidence>
<evidence type="ECO:0000313" key="8">
    <source>
        <dbReference type="EMBL" id="KAJ4962662.1"/>
    </source>
</evidence>
<dbReference type="GO" id="GO:0005737">
    <property type="term" value="C:cytoplasm"/>
    <property type="evidence" value="ECO:0007669"/>
    <property type="project" value="UniProtKB-ARBA"/>
</dbReference>
<dbReference type="GO" id="GO:0016020">
    <property type="term" value="C:membrane"/>
    <property type="evidence" value="ECO:0007669"/>
    <property type="project" value="UniProtKB-SubCell"/>
</dbReference>
<evidence type="ECO:0000256" key="1">
    <source>
        <dbReference type="ARBA" id="ARBA00004141"/>
    </source>
</evidence>
<evidence type="ECO:0000256" key="6">
    <source>
        <dbReference type="SAM" id="MobiDB-lite"/>
    </source>
</evidence>
<keyword evidence="3 7" id="KW-0812">Transmembrane</keyword>
<dbReference type="Pfam" id="PF05078">
    <property type="entry name" value="DUF679"/>
    <property type="match status" value="1"/>
</dbReference>
<dbReference type="GO" id="GO:0010256">
    <property type="term" value="P:endomembrane system organization"/>
    <property type="evidence" value="ECO:0007669"/>
    <property type="project" value="TreeGrafter"/>
</dbReference>
<feature type="region of interest" description="Disordered" evidence="6">
    <location>
        <begin position="1"/>
        <end position="34"/>
    </location>
</feature>
<dbReference type="PANTHER" id="PTHR31621:SF1">
    <property type="entry name" value="PROTEIN DMP5"/>
    <property type="match status" value="1"/>
</dbReference>
<protein>
    <submittedName>
        <fullName evidence="8">Uncharacterized protein</fullName>
    </submittedName>
</protein>
<keyword evidence="5 7" id="KW-0472">Membrane</keyword>
<comment type="similarity">
    <text evidence="2">Belongs to the plant DMP1 protein family.</text>
</comment>
<evidence type="ECO:0000256" key="4">
    <source>
        <dbReference type="ARBA" id="ARBA00022989"/>
    </source>
</evidence>
<evidence type="ECO:0000256" key="5">
    <source>
        <dbReference type="ARBA" id="ARBA00023136"/>
    </source>
</evidence>
<dbReference type="AlphaFoldDB" id="A0A9Q0HA29"/>
<dbReference type="InterPro" id="IPR007770">
    <property type="entry name" value="DMP"/>
</dbReference>
<feature type="transmembrane region" description="Helical" evidence="7">
    <location>
        <begin position="89"/>
        <end position="106"/>
    </location>
</feature>
<organism evidence="8 9">
    <name type="scientific">Protea cynaroides</name>
    <dbReference type="NCBI Taxonomy" id="273540"/>
    <lineage>
        <taxon>Eukaryota</taxon>
        <taxon>Viridiplantae</taxon>
        <taxon>Streptophyta</taxon>
        <taxon>Embryophyta</taxon>
        <taxon>Tracheophyta</taxon>
        <taxon>Spermatophyta</taxon>
        <taxon>Magnoliopsida</taxon>
        <taxon>Proteales</taxon>
        <taxon>Proteaceae</taxon>
        <taxon>Protea</taxon>
    </lineage>
</organism>
<sequence length="222" mass="23992">MQTEKVLRKRSIKDSEGSPATEPTILSDDDDKEPLIPKASSSSQQIISQGLASAANLANLLPTGTLMAFQLLVPIFTTNGSCDSVTRPLTMLLLILLSLSCFFICFTDSIKSSDGRVYHGIATPNGMWLFDYPADTGSSLPDLSKKKVRPLDIVHGVLTVLVFVSVALRDRNVVSCFDPQPKHETQEVLDIVPVGLGVICGLLFMVFPTTRHGIGYPVTSGK</sequence>
<dbReference type="EMBL" id="JAMYWD010000008">
    <property type="protein sequence ID" value="KAJ4962662.1"/>
    <property type="molecule type" value="Genomic_DNA"/>
</dbReference>
<keyword evidence="4 7" id="KW-1133">Transmembrane helix</keyword>
<accession>A0A9Q0HA29</accession>
<evidence type="ECO:0000313" key="9">
    <source>
        <dbReference type="Proteomes" id="UP001141806"/>
    </source>
</evidence>
<evidence type="ECO:0000256" key="7">
    <source>
        <dbReference type="SAM" id="Phobius"/>
    </source>
</evidence>
<feature type="transmembrane region" description="Helical" evidence="7">
    <location>
        <begin position="188"/>
        <end position="207"/>
    </location>
</feature>
<proteinExistence type="inferred from homology"/>
<comment type="subcellular location">
    <subcellularLocation>
        <location evidence="1">Membrane</location>
        <topology evidence="1">Multi-pass membrane protein</topology>
    </subcellularLocation>
</comment>
<dbReference type="PANTHER" id="PTHR31621">
    <property type="entry name" value="PROTEIN DMP3"/>
    <property type="match status" value="1"/>
</dbReference>
<dbReference type="Proteomes" id="UP001141806">
    <property type="component" value="Unassembled WGS sequence"/>
</dbReference>
<comment type="caution">
    <text evidence="8">The sequence shown here is derived from an EMBL/GenBank/DDBJ whole genome shotgun (WGS) entry which is preliminary data.</text>
</comment>
<gene>
    <name evidence="8" type="ORF">NE237_022601</name>
</gene>
<keyword evidence="9" id="KW-1185">Reference proteome</keyword>
<feature type="transmembrane region" description="Helical" evidence="7">
    <location>
        <begin position="151"/>
        <end position="168"/>
    </location>
</feature>
<name>A0A9Q0HA29_9MAGN</name>
<dbReference type="OrthoDB" id="525686at2759"/>
<evidence type="ECO:0000256" key="3">
    <source>
        <dbReference type="ARBA" id="ARBA00022692"/>
    </source>
</evidence>
<reference evidence="8" key="1">
    <citation type="journal article" date="2023" name="Plant J.">
        <title>The genome of the king protea, Protea cynaroides.</title>
        <authorList>
            <person name="Chang J."/>
            <person name="Duong T.A."/>
            <person name="Schoeman C."/>
            <person name="Ma X."/>
            <person name="Roodt D."/>
            <person name="Barker N."/>
            <person name="Li Z."/>
            <person name="Van de Peer Y."/>
            <person name="Mizrachi E."/>
        </authorList>
    </citation>
    <scope>NUCLEOTIDE SEQUENCE</scope>
    <source>
        <tissue evidence="8">Young leaves</tissue>
    </source>
</reference>